<feature type="non-terminal residue" evidence="2">
    <location>
        <position position="1"/>
    </location>
</feature>
<feature type="region of interest" description="Disordered" evidence="1">
    <location>
        <begin position="1"/>
        <end position="20"/>
    </location>
</feature>
<reference evidence="2" key="1">
    <citation type="journal article" date="2014" name="Front. Microbiol.">
        <title>High frequency of phylogenetically diverse reductive dehalogenase-homologous genes in deep subseafloor sedimentary metagenomes.</title>
        <authorList>
            <person name="Kawai M."/>
            <person name="Futagami T."/>
            <person name="Toyoda A."/>
            <person name="Takaki Y."/>
            <person name="Nishi S."/>
            <person name="Hori S."/>
            <person name="Arai W."/>
            <person name="Tsubouchi T."/>
            <person name="Morono Y."/>
            <person name="Uchiyama I."/>
            <person name="Ito T."/>
            <person name="Fujiyama A."/>
            <person name="Inagaki F."/>
            <person name="Takami H."/>
        </authorList>
    </citation>
    <scope>NUCLEOTIDE SEQUENCE</scope>
    <source>
        <strain evidence="2">Expedition CK06-06</strain>
    </source>
</reference>
<dbReference type="EMBL" id="BART01006776">
    <property type="protein sequence ID" value="GAG69584.1"/>
    <property type="molecule type" value="Genomic_DNA"/>
</dbReference>
<protein>
    <submittedName>
        <fullName evidence="2">Uncharacterized protein</fullName>
    </submittedName>
</protein>
<proteinExistence type="predicted"/>
<feature type="compositionally biased region" description="Basic and acidic residues" evidence="1">
    <location>
        <begin position="33"/>
        <end position="44"/>
    </location>
</feature>
<organism evidence="2">
    <name type="scientific">marine sediment metagenome</name>
    <dbReference type="NCBI Taxonomy" id="412755"/>
    <lineage>
        <taxon>unclassified sequences</taxon>
        <taxon>metagenomes</taxon>
        <taxon>ecological metagenomes</taxon>
    </lineage>
</organism>
<gene>
    <name evidence="2" type="ORF">S01H4_15460</name>
</gene>
<sequence>GAYCEGDRKNRRSQAARSEPECQCLEKKGMDKGVLDTKGREGEAVRQVSSRQAHRGDQGGYQRKGAE</sequence>
<feature type="region of interest" description="Disordered" evidence="1">
    <location>
        <begin position="33"/>
        <end position="67"/>
    </location>
</feature>
<name>X0ZJL8_9ZZZZ</name>
<accession>X0ZJL8</accession>
<comment type="caution">
    <text evidence="2">The sequence shown here is derived from an EMBL/GenBank/DDBJ whole genome shotgun (WGS) entry which is preliminary data.</text>
</comment>
<evidence type="ECO:0000256" key="1">
    <source>
        <dbReference type="SAM" id="MobiDB-lite"/>
    </source>
</evidence>
<evidence type="ECO:0000313" key="2">
    <source>
        <dbReference type="EMBL" id="GAG69584.1"/>
    </source>
</evidence>
<dbReference type="AlphaFoldDB" id="X0ZJL8"/>